<protein>
    <submittedName>
        <fullName evidence="2">Methyltransferase domain protein</fullName>
    </submittedName>
</protein>
<dbReference type="RefSeq" id="WP_006862864.1">
    <property type="nucleotide sequence ID" value="NZ_ACCL02000014.1"/>
</dbReference>
<proteinExistence type="predicted"/>
<dbReference type="InterPro" id="IPR029063">
    <property type="entry name" value="SAM-dependent_MTases_sf"/>
</dbReference>
<comment type="caution">
    <text evidence="2">The sequence shown here is derived from an EMBL/GenBank/DDBJ whole genome shotgun (WGS) entry which is preliminary data.</text>
</comment>
<dbReference type="STRING" id="168384.SAMN05660368_00700"/>
<evidence type="ECO:0000313" key="3">
    <source>
        <dbReference type="Proteomes" id="UP000005561"/>
    </source>
</evidence>
<dbReference type="Gene3D" id="3.40.50.150">
    <property type="entry name" value="Vaccinia Virus protein VP39"/>
    <property type="match status" value="1"/>
</dbReference>
<feature type="domain" description="Methyltransferase type 11" evidence="1">
    <location>
        <begin position="54"/>
        <end position="148"/>
    </location>
</feature>
<gene>
    <name evidence="2" type="ORF">BRYFOR_08079</name>
</gene>
<reference evidence="2" key="1">
    <citation type="submission" date="2009-07" db="EMBL/GenBank/DDBJ databases">
        <authorList>
            <person name="Weinstock G."/>
            <person name="Sodergren E."/>
            <person name="Clifton S."/>
            <person name="Fulton L."/>
            <person name="Fulton B."/>
            <person name="Courtney L."/>
            <person name="Fronick C."/>
            <person name="Harrison M."/>
            <person name="Strong C."/>
            <person name="Farmer C."/>
            <person name="Delahaunty K."/>
            <person name="Markovic C."/>
            <person name="Hall O."/>
            <person name="Minx P."/>
            <person name="Tomlinson C."/>
            <person name="Mitreva M."/>
            <person name="Nelson J."/>
            <person name="Hou S."/>
            <person name="Wollam A."/>
            <person name="Pepin K.H."/>
            <person name="Johnson M."/>
            <person name="Bhonagiri V."/>
            <person name="Nash W.E."/>
            <person name="Warren W."/>
            <person name="Chinwalla A."/>
            <person name="Mardis E.R."/>
            <person name="Wilson R.K."/>
        </authorList>
    </citation>
    <scope>NUCLEOTIDE SEQUENCE [LARGE SCALE GENOMIC DNA]</scope>
    <source>
        <strain evidence="2">DSM 14469</strain>
    </source>
</reference>
<dbReference type="EMBL" id="ACCL02000014">
    <property type="protein sequence ID" value="EET59955.1"/>
    <property type="molecule type" value="Genomic_DNA"/>
</dbReference>
<dbReference type="eggNOG" id="COG2226">
    <property type="taxonomic scope" value="Bacteria"/>
</dbReference>
<dbReference type="PANTHER" id="PTHR43591">
    <property type="entry name" value="METHYLTRANSFERASE"/>
    <property type="match status" value="1"/>
</dbReference>
<dbReference type="GO" id="GO:0008757">
    <property type="term" value="F:S-adenosylmethionine-dependent methyltransferase activity"/>
    <property type="evidence" value="ECO:0007669"/>
    <property type="project" value="InterPro"/>
</dbReference>
<keyword evidence="3" id="KW-1185">Reference proteome</keyword>
<dbReference type="OrthoDB" id="5522265at2"/>
<dbReference type="SUPFAM" id="SSF53335">
    <property type="entry name" value="S-adenosyl-L-methionine-dependent methyltransferases"/>
    <property type="match status" value="1"/>
</dbReference>
<dbReference type="GO" id="GO:0032259">
    <property type="term" value="P:methylation"/>
    <property type="evidence" value="ECO:0007669"/>
    <property type="project" value="UniProtKB-KW"/>
</dbReference>
<evidence type="ECO:0000313" key="2">
    <source>
        <dbReference type="EMBL" id="EET59955.1"/>
    </source>
</evidence>
<dbReference type="Pfam" id="PF08241">
    <property type="entry name" value="Methyltransf_11"/>
    <property type="match status" value="1"/>
</dbReference>
<dbReference type="CDD" id="cd02440">
    <property type="entry name" value="AdoMet_MTases"/>
    <property type="match status" value="1"/>
</dbReference>
<accession>C6LHG8</accession>
<dbReference type="InterPro" id="IPR013216">
    <property type="entry name" value="Methyltransf_11"/>
</dbReference>
<organism evidence="2 3">
    <name type="scientific">Marvinbryantia formatexigens DSM 14469</name>
    <dbReference type="NCBI Taxonomy" id="478749"/>
    <lineage>
        <taxon>Bacteria</taxon>
        <taxon>Bacillati</taxon>
        <taxon>Bacillota</taxon>
        <taxon>Clostridia</taxon>
        <taxon>Lachnospirales</taxon>
        <taxon>Lachnospiraceae</taxon>
        <taxon>Marvinbryantia</taxon>
    </lineage>
</organism>
<dbReference type="Proteomes" id="UP000005561">
    <property type="component" value="Unassembled WGS sequence"/>
</dbReference>
<keyword evidence="2" id="KW-0808">Transferase</keyword>
<sequence length="252" mass="28804">MPEQLKELEKYWSGRAEGYSAVNQEELAGEQHQKWLHYLQNRFPDKAPEQVSVLDIGTGPGFFAIILAEAGYHVTAVDYTAAMLKQARRNAGVLSDSITWKIMDAQNLDFEDNTFDVIVSRNLTWNLDEPEKAYAQWLRVLKPGGTLLNFDANWYGYLFDEEKRLLYETDRANVASLNLEDQYTCTDITAMEALAKNMPLSRISRPDWDRAVLTKLGASSVYIEEDIGDQVYSFMERINYAATPLFCVQAFK</sequence>
<evidence type="ECO:0000259" key="1">
    <source>
        <dbReference type="Pfam" id="PF08241"/>
    </source>
</evidence>
<keyword evidence="2" id="KW-0489">Methyltransferase</keyword>
<dbReference type="AlphaFoldDB" id="C6LHG8"/>
<name>C6LHG8_9FIRM</name>
<dbReference type="PANTHER" id="PTHR43591:SF24">
    <property type="entry name" value="2-METHOXY-6-POLYPRENYL-1,4-BENZOQUINOL METHYLASE, MITOCHONDRIAL"/>
    <property type="match status" value="1"/>
</dbReference>